<feature type="transmembrane region" description="Helical" evidence="7">
    <location>
        <begin position="264"/>
        <end position="283"/>
    </location>
</feature>
<dbReference type="PROSITE" id="PS50929">
    <property type="entry name" value="ABC_TM1F"/>
    <property type="match status" value="1"/>
</dbReference>
<organism evidence="10 11">
    <name type="scientific">Sphingomonas morindae</name>
    <dbReference type="NCBI Taxonomy" id="1541170"/>
    <lineage>
        <taxon>Bacteria</taxon>
        <taxon>Pseudomonadati</taxon>
        <taxon>Pseudomonadota</taxon>
        <taxon>Alphaproteobacteria</taxon>
        <taxon>Sphingomonadales</taxon>
        <taxon>Sphingomonadaceae</taxon>
        <taxon>Sphingomonas</taxon>
    </lineage>
</organism>
<evidence type="ECO:0000256" key="1">
    <source>
        <dbReference type="ARBA" id="ARBA00004651"/>
    </source>
</evidence>
<dbReference type="Gene3D" id="1.20.1560.10">
    <property type="entry name" value="ABC transporter type 1, transmembrane domain"/>
    <property type="match status" value="1"/>
</dbReference>
<evidence type="ECO:0000256" key="4">
    <source>
        <dbReference type="ARBA" id="ARBA00022840"/>
    </source>
</evidence>
<dbReference type="Proteomes" id="UP001056937">
    <property type="component" value="Chromosome 1"/>
</dbReference>
<dbReference type="InterPro" id="IPR017871">
    <property type="entry name" value="ABC_transporter-like_CS"/>
</dbReference>
<feature type="transmembrane region" description="Helical" evidence="7">
    <location>
        <begin position="226"/>
        <end position="244"/>
    </location>
</feature>
<comment type="subcellular location">
    <subcellularLocation>
        <location evidence="1">Cell membrane</location>
        <topology evidence="1">Multi-pass membrane protein</topology>
    </subcellularLocation>
</comment>
<evidence type="ECO:0000256" key="6">
    <source>
        <dbReference type="ARBA" id="ARBA00023136"/>
    </source>
</evidence>
<accession>A0ABY4X5R8</accession>
<dbReference type="SUPFAM" id="SSF52540">
    <property type="entry name" value="P-loop containing nucleoside triphosphate hydrolases"/>
    <property type="match status" value="1"/>
</dbReference>
<evidence type="ECO:0000313" key="11">
    <source>
        <dbReference type="Proteomes" id="UP001056937"/>
    </source>
</evidence>
<dbReference type="Pfam" id="PF00664">
    <property type="entry name" value="ABC_membrane"/>
    <property type="match status" value="1"/>
</dbReference>
<dbReference type="InterPro" id="IPR027417">
    <property type="entry name" value="P-loop_NTPase"/>
</dbReference>
<keyword evidence="4 10" id="KW-0067">ATP-binding</keyword>
<dbReference type="PROSITE" id="PS00211">
    <property type="entry name" value="ABC_TRANSPORTER_1"/>
    <property type="match status" value="1"/>
</dbReference>
<keyword evidence="11" id="KW-1185">Reference proteome</keyword>
<evidence type="ECO:0000256" key="7">
    <source>
        <dbReference type="SAM" id="Phobius"/>
    </source>
</evidence>
<keyword evidence="3" id="KW-0547">Nucleotide-binding</keyword>
<dbReference type="PANTHER" id="PTHR24221">
    <property type="entry name" value="ATP-BINDING CASSETTE SUB-FAMILY B"/>
    <property type="match status" value="1"/>
</dbReference>
<evidence type="ECO:0000259" key="9">
    <source>
        <dbReference type="PROSITE" id="PS50929"/>
    </source>
</evidence>
<evidence type="ECO:0000313" key="10">
    <source>
        <dbReference type="EMBL" id="USI72216.1"/>
    </source>
</evidence>
<dbReference type="InterPro" id="IPR003593">
    <property type="entry name" value="AAA+_ATPase"/>
</dbReference>
<feature type="domain" description="ABC transmembrane type-1" evidence="9">
    <location>
        <begin position="6"/>
        <end position="285"/>
    </location>
</feature>
<dbReference type="GO" id="GO:0005524">
    <property type="term" value="F:ATP binding"/>
    <property type="evidence" value="ECO:0007669"/>
    <property type="project" value="UniProtKB-KW"/>
</dbReference>
<feature type="transmembrane region" description="Helical" evidence="7">
    <location>
        <begin position="140"/>
        <end position="161"/>
    </location>
</feature>
<evidence type="ECO:0000256" key="2">
    <source>
        <dbReference type="ARBA" id="ARBA00022692"/>
    </source>
</evidence>
<dbReference type="Pfam" id="PF00005">
    <property type="entry name" value="ABC_tran"/>
    <property type="match status" value="1"/>
</dbReference>
<dbReference type="EMBL" id="CP084930">
    <property type="protein sequence ID" value="USI72216.1"/>
    <property type="molecule type" value="Genomic_DNA"/>
</dbReference>
<dbReference type="InterPro" id="IPR036640">
    <property type="entry name" value="ABC1_TM_sf"/>
</dbReference>
<dbReference type="PROSITE" id="PS50893">
    <property type="entry name" value="ABC_TRANSPORTER_2"/>
    <property type="match status" value="1"/>
</dbReference>
<sequence length="569" mass="61732">MPLFKTIILIASVAVSSLSVILFSRAAKELVSSGRQEYDYALYAAFLGCALLLAISSGARVWFGSAVGQHVGARLRRHLFSSIIFQPIAFFEDRQLGELVSLTSYDAALVEGAFRSSLTPLARNCSVIAFSMIMIAVHDLTLFVVLMISAPLLAYAIALLARKQAALSNQILKQNGRLAAHVGESLAAIETIKFSDREAGCIRMISARIDSIHKEALVLSRKRAETLAFTALLCCLYILFLIKVGLYEISAGHLSRKDLSTIELYLLLIAATGATIGNLWNGVSDALSALRRISSFCPHIVDAEPARNGNTAIEEFRALSVQSLSYAYGNRTSALVLKQVSFEVIGCESLAIVGASGSGKSTIVRLLLGLDRVVSGCIRINGRDISDLEPSTLRSYFSVVPQNPYIFAGTIEENVLWGRPEASRSELLAAIRDAHILDFAEALPEGIRTHVGERGSRLSGGQRQRVALARAFLMASPILILDEGTSALDPVTQSAIREAVRTVSAQRSVIMITHDLEMARVADRILVLNKGEVERVGTHDQLLATSPTYRALFADASNRVDETDRIRDA</sequence>
<dbReference type="InterPro" id="IPR039421">
    <property type="entry name" value="Type_1_exporter"/>
</dbReference>
<dbReference type="RefSeq" id="WP_252166025.1">
    <property type="nucleotide sequence ID" value="NZ_CP084930.1"/>
</dbReference>
<proteinExistence type="predicted"/>
<dbReference type="InterPro" id="IPR003439">
    <property type="entry name" value="ABC_transporter-like_ATP-bd"/>
</dbReference>
<reference evidence="10" key="1">
    <citation type="journal article" date="2022" name="Toxins">
        <title>Genomic Analysis of Sphingopyxis sp. USTB-05 for Biodegrading Cyanobacterial Hepatotoxins.</title>
        <authorList>
            <person name="Liu C."/>
            <person name="Xu Q."/>
            <person name="Zhao Z."/>
            <person name="Zhang H."/>
            <person name="Liu X."/>
            <person name="Yin C."/>
            <person name="Liu Y."/>
            <person name="Yan H."/>
        </authorList>
    </citation>
    <scope>NUCLEOTIDE SEQUENCE</scope>
    <source>
        <strain evidence="10">NBD5</strain>
    </source>
</reference>
<dbReference type="SMART" id="SM00382">
    <property type="entry name" value="AAA"/>
    <property type="match status" value="1"/>
</dbReference>
<keyword evidence="5 7" id="KW-1133">Transmembrane helix</keyword>
<dbReference type="Gene3D" id="3.40.50.300">
    <property type="entry name" value="P-loop containing nucleotide triphosphate hydrolases"/>
    <property type="match status" value="1"/>
</dbReference>
<name>A0ABY4X5R8_9SPHN</name>
<keyword evidence="2 7" id="KW-0812">Transmembrane</keyword>
<evidence type="ECO:0000259" key="8">
    <source>
        <dbReference type="PROSITE" id="PS50893"/>
    </source>
</evidence>
<dbReference type="SUPFAM" id="SSF90123">
    <property type="entry name" value="ABC transporter transmembrane region"/>
    <property type="match status" value="1"/>
</dbReference>
<evidence type="ECO:0000256" key="5">
    <source>
        <dbReference type="ARBA" id="ARBA00022989"/>
    </source>
</evidence>
<dbReference type="InterPro" id="IPR011527">
    <property type="entry name" value="ABC1_TM_dom"/>
</dbReference>
<evidence type="ECO:0000256" key="3">
    <source>
        <dbReference type="ARBA" id="ARBA00022741"/>
    </source>
</evidence>
<keyword evidence="6 7" id="KW-0472">Membrane</keyword>
<gene>
    <name evidence="10" type="ORF">LHA26_13040</name>
</gene>
<dbReference type="PANTHER" id="PTHR24221:SF654">
    <property type="entry name" value="ATP-BINDING CASSETTE SUB-FAMILY B MEMBER 6"/>
    <property type="match status" value="1"/>
</dbReference>
<protein>
    <submittedName>
        <fullName evidence="10">ABC transporter ATP-binding protein/permease</fullName>
    </submittedName>
</protein>
<feature type="domain" description="ABC transporter" evidence="8">
    <location>
        <begin position="319"/>
        <end position="555"/>
    </location>
</feature>
<feature type="transmembrane region" description="Helical" evidence="7">
    <location>
        <begin position="42"/>
        <end position="63"/>
    </location>
</feature>